<evidence type="ECO:0000313" key="8">
    <source>
        <dbReference type="Proteomes" id="UP000789831"/>
    </source>
</evidence>
<dbReference type="CDD" id="cd21694">
    <property type="entry name" value="GINS_B_Psf2"/>
    <property type="match status" value="1"/>
</dbReference>
<dbReference type="OrthoDB" id="1938138at2759"/>
<accession>A0A9N9BEE1</accession>
<dbReference type="GO" id="GO:0000811">
    <property type="term" value="C:GINS complex"/>
    <property type="evidence" value="ECO:0007669"/>
    <property type="project" value="TreeGrafter"/>
</dbReference>
<organism evidence="7 8">
    <name type="scientific">Ambispora gerdemannii</name>
    <dbReference type="NCBI Taxonomy" id="144530"/>
    <lineage>
        <taxon>Eukaryota</taxon>
        <taxon>Fungi</taxon>
        <taxon>Fungi incertae sedis</taxon>
        <taxon>Mucoromycota</taxon>
        <taxon>Glomeromycotina</taxon>
        <taxon>Glomeromycetes</taxon>
        <taxon>Archaeosporales</taxon>
        <taxon>Ambisporaceae</taxon>
        <taxon>Ambispora</taxon>
    </lineage>
</organism>
<comment type="subcellular location">
    <subcellularLocation>
        <location evidence="1">Nucleus</location>
    </subcellularLocation>
</comment>
<comment type="similarity">
    <text evidence="2">Belongs to the GINS2/PSF2 family.</text>
</comment>
<dbReference type="InterPro" id="IPR007257">
    <property type="entry name" value="GINS_Psf2"/>
</dbReference>
<proteinExistence type="inferred from homology"/>
<keyword evidence="4" id="KW-0539">Nucleus</keyword>
<dbReference type="Proteomes" id="UP000789831">
    <property type="component" value="Unassembled WGS sequence"/>
</dbReference>
<feature type="domain" description="GINS subunit" evidence="5">
    <location>
        <begin position="81"/>
        <end position="177"/>
    </location>
</feature>
<dbReference type="AlphaFoldDB" id="A0A9N9BEE1"/>
<dbReference type="InterPro" id="IPR021151">
    <property type="entry name" value="GINS_A"/>
</dbReference>
<dbReference type="GO" id="GO:0006260">
    <property type="term" value="P:DNA replication"/>
    <property type="evidence" value="ECO:0007669"/>
    <property type="project" value="UniProtKB-KW"/>
</dbReference>
<dbReference type="Pfam" id="PF05916">
    <property type="entry name" value="Sld5"/>
    <property type="match status" value="1"/>
</dbReference>
<dbReference type="SUPFAM" id="SSF158573">
    <property type="entry name" value="GINS helical bundle-like"/>
    <property type="match status" value="1"/>
</dbReference>
<keyword evidence="3" id="KW-0235">DNA replication</keyword>
<keyword evidence="8" id="KW-1185">Reference proteome</keyword>
<dbReference type="EMBL" id="CAJVPL010001241">
    <property type="protein sequence ID" value="CAG8560926.1"/>
    <property type="molecule type" value="Genomic_DNA"/>
</dbReference>
<dbReference type="PANTHER" id="PTHR12772:SF0">
    <property type="entry name" value="DNA REPLICATION COMPLEX GINS PROTEIN PSF2"/>
    <property type="match status" value="1"/>
</dbReference>
<comment type="caution">
    <text evidence="7">The sequence shown here is derived from an EMBL/GenBank/DDBJ whole genome shotgun (WGS) entry which is preliminary data.</text>
</comment>
<dbReference type="SUPFAM" id="SSF160059">
    <property type="entry name" value="PriA/YqbF domain"/>
    <property type="match status" value="1"/>
</dbReference>
<dbReference type="InterPro" id="IPR056784">
    <property type="entry name" value="PSF2_N"/>
</dbReference>
<dbReference type="Pfam" id="PF25005">
    <property type="entry name" value="PSF2_N"/>
    <property type="match status" value="1"/>
</dbReference>
<evidence type="ECO:0000256" key="3">
    <source>
        <dbReference type="ARBA" id="ARBA00022705"/>
    </source>
</evidence>
<evidence type="ECO:0000256" key="4">
    <source>
        <dbReference type="ARBA" id="ARBA00023242"/>
    </source>
</evidence>
<evidence type="ECO:0000259" key="5">
    <source>
        <dbReference type="Pfam" id="PF05916"/>
    </source>
</evidence>
<evidence type="ECO:0000259" key="6">
    <source>
        <dbReference type="Pfam" id="PF25005"/>
    </source>
</evidence>
<name>A0A9N9BEE1_9GLOM</name>
<gene>
    <name evidence="7" type="ORF">AGERDE_LOCUS7148</name>
</gene>
<dbReference type="PANTHER" id="PTHR12772">
    <property type="entry name" value="DNA REPLICATION COMPLEX GINS PROTEIN PSF2"/>
    <property type="match status" value="1"/>
</dbReference>
<reference evidence="7" key="1">
    <citation type="submission" date="2021-06" db="EMBL/GenBank/DDBJ databases">
        <authorList>
            <person name="Kallberg Y."/>
            <person name="Tangrot J."/>
            <person name="Rosling A."/>
        </authorList>
    </citation>
    <scope>NUCLEOTIDE SEQUENCE</scope>
    <source>
        <strain evidence="7">MT106</strain>
    </source>
</reference>
<feature type="domain" description="DNA replication complex GINS protein PSF2 N-terminal" evidence="6">
    <location>
        <begin position="18"/>
        <end position="72"/>
    </location>
</feature>
<dbReference type="Gene3D" id="3.40.5.50">
    <property type="match status" value="1"/>
</dbReference>
<evidence type="ECO:0000313" key="7">
    <source>
        <dbReference type="EMBL" id="CAG8560926.1"/>
    </source>
</evidence>
<sequence length="188" mass="22251">MSESLQRQKIILNHFPDDEIEFFATDELVTVEPLEIIEGFDLLNKRSYGPFRPGKRDQVPLWVALKWFQRRKVKKIIVPTWMSPENLELALLDERTEPEKFTSRLPLHWHQVYKLLRESEVKLHDDEKTEEKIKTLVSEILANRKEKMKAEVVSLKPGHMISNIGLTEINIFREAFAHVYKVFDARIE</sequence>
<protein>
    <submittedName>
        <fullName evidence="7">2787_t:CDS:1</fullName>
    </submittedName>
</protein>
<dbReference type="GO" id="GO:0000727">
    <property type="term" value="P:double-strand break repair via break-induced replication"/>
    <property type="evidence" value="ECO:0007669"/>
    <property type="project" value="TreeGrafter"/>
</dbReference>
<evidence type="ECO:0000256" key="2">
    <source>
        <dbReference type="ARBA" id="ARBA00010565"/>
    </source>
</evidence>
<dbReference type="Gene3D" id="1.20.58.1020">
    <property type="match status" value="1"/>
</dbReference>
<dbReference type="InterPro" id="IPR036224">
    <property type="entry name" value="GINS_bundle-like_dom_sf"/>
</dbReference>
<evidence type="ECO:0000256" key="1">
    <source>
        <dbReference type="ARBA" id="ARBA00004123"/>
    </source>
</evidence>